<comment type="subcellular location">
    <subcellularLocation>
        <location evidence="2">Cell membrane</location>
        <topology evidence="2">Multi-pass membrane protein</topology>
    </subcellularLocation>
</comment>
<dbReference type="Pfam" id="PF02518">
    <property type="entry name" value="HATPase_c"/>
    <property type="match status" value="1"/>
</dbReference>
<dbReference type="SUPFAM" id="SSF55781">
    <property type="entry name" value="GAF domain-like"/>
    <property type="match status" value="1"/>
</dbReference>
<evidence type="ECO:0000313" key="11">
    <source>
        <dbReference type="EMBL" id="AXG07001.1"/>
    </source>
</evidence>
<dbReference type="InterPro" id="IPR036890">
    <property type="entry name" value="HATPase_C_sf"/>
</dbReference>
<keyword evidence="12" id="KW-1185">Reference proteome</keyword>
<keyword evidence="4" id="KW-1003">Cell membrane</keyword>
<evidence type="ECO:0000256" key="5">
    <source>
        <dbReference type="ARBA" id="ARBA00022553"/>
    </source>
</evidence>
<dbReference type="InterPro" id="IPR004358">
    <property type="entry name" value="Sig_transdc_His_kin-like_C"/>
</dbReference>
<dbReference type="PROSITE" id="PS50109">
    <property type="entry name" value="HIS_KIN"/>
    <property type="match status" value="1"/>
</dbReference>
<dbReference type="AlphaFoldDB" id="A0A345E479"/>
<evidence type="ECO:0000256" key="6">
    <source>
        <dbReference type="ARBA" id="ARBA00022679"/>
    </source>
</evidence>
<evidence type="ECO:0000313" key="12">
    <source>
        <dbReference type="Proteomes" id="UP000253273"/>
    </source>
</evidence>
<protein>
    <recommendedName>
        <fullName evidence="3">histidine kinase</fullName>
        <ecNumber evidence="3">2.7.13.3</ecNumber>
    </recommendedName>
</protein>
<dbReference type="CDD" id="cd00082">
    <property type="entry name" value="HisKA"/>
    <property type="match status" value="1"/>
</dbReference>
<dbReference type="SUPFAM" id="SSF47384">
    <property type="entry name" value="Homodimeric domain of signal transducing histidine kinase"/>
    <property type="match status" value="1"/>
</dbReference>
<dbReference type="GeneID" id="37284020"/>
<dbReference type="InterPro" id="IPR003661">
    <property type="entry name" value="HisK_dim/P_dom"/>
</dbReference>
<dbReference type="GO" id="GO:0005886">
    <property type="term" value="C:plasma membrane"/>
    <property type="evidence" value="ECO:0007669"/>
    <property type="project" value="UniProtKB-SubCell"/>
</dbReference>
<dbReference type="GO" id="GO:0005524">
    <property type="term" value="F:ATP binding"/>
    <property type="evidence" value="ECO:0007669"/>
    <property type="project" value="UniProtKB-KW"/>
</dbReference>
<evidence type="ECO:0000256" key="8">
    <source>
        <dbReference type="ARBA" id="ARBA00022777"/>
    </source>
</evidence>
<organism evidence="11 12">
    <name type="scientific">Haloplanus rubicundus</name>
    <dbReference type="NCBI Taxonomy" id="1547898"/>
    <lineage>
        <taxon>Archaea</taxon>
        <taxon>Methanobacteriati</taxon>
        <taxon>Methanobacteriota</taxon>
        <taxon>Stenosarchaea group</taxon>
        <taxon>Halobacteria</taxon>
        <taxon>Halobacteriales</taxon>
        <taxon>Haloferacaceae</taxon>
        <taxon>Haloplanus</taxon>
    </lineage>
</organism>
<dbReference type="Gene3D" id="3.30.450.40">
    <property type="match status" value="1"/>
</dbReference>
<dbReference type="InterPro" id="IPR029016">
    <property type="entry name" value="GAF-like_dom_sf"/>
</dbReference>
<dbReference type="OrthoDB" id="3369at2157"/>
<sequence>MGQPQDSEPKRMAELEALHAATRRLLDVDGREAIASVAVDAAVDVLEFPYSVVWYPTSTDDALEAAAISESIEPHVDGDPSAEMRHEPGSWLWRAYEADETRRLTISRAQAASETPLHAVITVPLDDHGVLTVGTADRTTLGDADEKLASILGKNVQAALSRAERERRLDEQNRQLALLNRMVRHDIRNEMQVVLGYGNTLQDHVDGEAADQLSRLVEAGEHVVDLTDDLRTLLDAILDQRTERPVALRPTLAETADHIRAEHEDATVRIDGEIPAVDVLADDMLGSVFRNLLVNAVTHNDTAEPHVEVSATAGDGRAVVAIGDDGPGIPDERKEAVFEKEVTDASDAGGVGLYLVRTLVERYGGRVRIEDNEPRGSVVILEFETVD</sequence>
<dbReference type="Proteomes" id="UP000253273">
    <property type="component" value="Chromosome"/>
</dbReference>
<dbReference type="InterPro" id="IPR003594">
    <property type="entry name" value="HATPase_dom"/>
</dbReference>
<keyword evidence="6" id="KW-0808">Transferase</keyword>
<accession>A0A345E479</accession>
<dbReference type="PANTHER" id="PTHR44936:SF10">
    <property type="entry name" value="SENSOR PROTEIN RSTB"/>
    <property type="match status" value="1"/>
</dbReference>
<keyword evidence="9" id="KW-0067">ATP-binding</keyword>
<dbReference type="SMART" id="SM00387">
    <property type="entry name" value="HATPase_c"/>
    <property type="match status" value="1"/>
</dbReference>
<dbReference type="PRINTS" id="PR00344">
    <property type="entry name" value="BCTRLSENSOR"/>
</dbReference>
<dbReference type="PANTHER" id="PTHR44936">
    <property type="entry name" value="SENSOR PROTEIN CREC"/>
    <property type="match status" value="1"/>
</dbReference>
<evidence type="ECO:0000256" key="7">
    <source>
        <dbReference type="ARBA" id="ARBA00022741"/>
    </source>
</evidence>
<dbReference type="EMBL" id="CP031150">
    <property type="protein sequence ID" value="AXG07001.1"/>
    <property type="molecule type" value="Genomic_DNA"/>
</dbReference>
<dbReference type="Gene3D" id="1.10.287.130">
    <property type="match status" value="1"/>
</dbReference>
<reference evidence="11 12" key="1">
    <citation type="submission" date="2018-07" db="EMBL/GenBank/DDBJ databases">
        <title>Genome sequences of Haloplanus sp. CBA1113.</title>
        <authorList>
            <person name="Kim Y.B."/>
            <person name="Roh S.W."/>
        </authorList>
    </citation>
    <scope>NUCLEOTIDE SEQUENCE [LARGE SCALE GENOMIC DNA]</scope>
    <source>
        <strain evidence="11 12">CBA1113</strain>
    </source>
</reference>
<keyword evidence="7" id="KW-0547">Nucleotide-binding</keyword>
<dbReference type="KEGG" id="haj:DU500_11505"/>
<dbReference type="InterPro" id="IPR005467">
    <property type="entry name" value="His_kinase_dom"/>
</dbReference>
<keyword evidence="8 11" id="KW-0418">Kinase</keyword>
<dbReference type="GO" id="GO:0000155">
    <property type="term" value="F:phosphorelay sensor kinase activity"/>
    <property type="evidence" value="ECO:0007669"/>
    <property type="project" value="InterPro"/>
</dbReference>
<evidence type="ECO:0000256" key="9">
    <source>
        <dbReference type="ARBA" id="ARBA00022840"/>
    </source>
</evidence>
<evidence type="ECO:0000256" key="4">
    <source>
        <dbReference type="ARBA" id="ARBA00022475"/>
    </source>
</evidence>
<comment type="catalytic activity">
    <reaction evidence="1">
        <text>ATP + protein L-histidine = ADP + protein N-phospho-L-histidine.</text>
        <dbReference type="EC" id="2.7.13.3"/>
    </reaction>
</comment>
<keyword evidence="5" id="KW-0597">Phosphoprotein</keyword>
<dbReference type="Gene3D" id="3.30.565.10">
    <property type="entry name" value="Histidine kinase-like ATPase, C-terminal domain"/>
    <property type="match status" value="1"/>
</dbReference>
<evidence type="ECO:0000256" key="3">
    <source>
        <dbReference type="ARBA" id="ARBA00012438"/>
    </source>
</evidence>
<evidence type="ECO:0000259" key="10">
    <source>
        <dbReference type="PROSITE" id="PS50109"/>
    </source>
</evidence>
<dbReference type="InterPro" id="IPR050980">
    <property type="entry name" value="2C_sensor_his_kinase"/>
</dbReference>
<dbReference type="EC" id="2.7.13.3" evidence="3"/>
<dbReference type="InterPro" id="IPR036097">
    <property type="entry name" value="HisK_dim/P_sf"/>
</dbReference>
<evidence type="ECO:0000256" key="1">
    <source>
        <dbReference type="ARBA" id="ARBA00000085"/>
    </source>
</evidence>
<feature type="domain" description="Histidine kinase" evidence="10">
    <location>
        <begin position="182"/>
        <end position="387"/>
    </location>
</feature>
<name>A0A345E479_9EURY</name>
<evidence type="ECO:0000256" key="2">
    <source>
        <dbReference type="ARBA" id="ARBA00004651"/>
    </source>
</evidence>
<keyword evidence="4" id="KW-0472">Membrane</keyword>
<dbReference type="CDD" id="cd00075">
    <property type="entry name" value="HATPase"/>
    <property type="match status" value="1"/>
</dbReference>
<dbReference type="RefSeq" id="WP_114586135.1">
    <property type="nucleotide sequence ID" value="NZ_CP031150.1"/>
</dbReference>
<proteinExistence type="predicted"/>
<gene>
    <name evidence="11" type="ORF">DU500_11505</name>
</gene>
<dbReference type="SUPFAM" id="SSF55874">
    <property type="entry name" value="ATPase domain of HSP90 chaperone/DNA topoisomerase II/histidine kinase"/>
    <property type="match status" value="1"/>
</dbReference>